<dbReference type="SUPFAM" id="SSF54236">
    <property type="entry name" value="Ubiquitin-like"/>
    <property type="match status" value="1"/>
</dbReference>
<dbReference type="InterPro" id="IPR021774">
    <property type="entry name" value="CUPID"/>
</dbReference>
<comment type="caution">
    <text evidence="6">The sequence shown here is derived from an EMBL/GenBank/DDBJ whole genome shotgun (WGS) entry which is preliminary data.</text>
</comment>
<evidence type="ECO:0000256" key="4">
    <source>
        <dbReference type="SAM" id="MobiDB-lite"/>
    </source>
</evidence>
<feature type="region of interest" description="Disordered" evidence="4">
    <location>
        <begin position="390"/>
        <end position="432"/>
    </location>
</feature>
<dbReference type="InterPro" id="IPR019748">
    <property type="entry name" value="FERM_central"/>
</dbReference>
<dbReference type="Gene3D" id="1.20.80.10">
    <property type="match status" value="1"/>
</dbReference>
<dbReference type="CDD" id="cd14473">
    <property type="entry name" value="FERM_B-lobe"/>
    <property type="match status" value="1"/>
</dbReference>
<accession>A0A9P1IPQ1</accession>
<dbReference type="InterPro" id="IPR018980">
    <property type="entry name" value="FERM_PH-like_C"/>
</dbReference>
<dbReference type="Gene3D" id="2.30.29.30">
    <property type="entry name" value="Pleckstrin-homology domain (PH domain)/Phosphotyrosine-binding domain (PTB)"/>
    <property type="match status" value="1"/>
</dbReference>
<dbReference type="SUPFAM" id="SSF47031">
    <property type="entry name" value="Second domain of FERM"/>
    <property type="match status" value="1"/>
</dbReference>
<dbReference type="EMBL" id="CANHGI010000004">
    <property type="protein sequence ID" value="CAI5448952.1"/>
    <property type="molecule type" value="Genomic_DNA"/>
</dbReference>
<dbReference type="Gene3D" id="3.10.20.90">
    <property type="entry name" value="Phosphatidylinositol 3-kinase Catalytic Subunit, Chain A, domain 1"/>
    <property type="match status" value="1"/>
</dbReference>
<evidence type="ECO:0000313" key="6">
    <source>
        <dbReference type="EMBL" id="CAI5448952.1"/>
    </source>
</evidence>
<dbReference type="InterPro" id="IPR019749">
    <property type="entry name" value="Band_41_domain"/>
</dbReference>
<dbReference type="PANTHER" id="PTHR46079:SF2">
    <property type="entry name" value="FERM DOMAIN-CONTAINING PROTEIN"/>
    <property type="match status" value="1"/>
</dbReference>
<dbReference type="Proteomes" id="UP001152747">
    <property type="component" value="Unassembled WGS sequence"/>
</dbReference>
<dbReference type="InterPro" id="IPR029071">
    <property type="entry name" value="Ubiquitin-like_domsf"/>
</dbReference>
<sequence length="537" mass="61927">MSENTPSKPAPKVRAIVQLLDFRIIEINLHPRLSAEDVLRMIAEQLDINAFWDSRYFGLSTTDEHGDLQWIDSLVILIDLALSLSNFNGVLMLSHRIRFFNENICEIQSASTAKFYFIEAHNQLMHHELLVNSDTYFEMAAILLTVYAADCRKETLNELLCRMMPNDHPPYILIKNNRIEIERKIFDIFGHQKHVRLRQGNAMMRFIKLAEKSESYGYKMYELMDDDGEMCVVSIGGQGIFVYRRSKIENLITLNMSLPWRVIDNLYFRDKVFSIEIRHSKLSETRKSYDSLVSGDSTLENDRKLSEACNHPTTQFSTLRRRGITSHPRVLMFNFTCQTCITCRSIWSSAIAQHRFFLEQKTIRKKSHQRNQVIDHNELTEKLNRLTSPSLVSNQSTTQHSMPAAKIGDTSTSSLPAPTVSTPPMSKPVTTSKSLNNSVSSFYKISPEEFKKDVQRYNLLRNKKSELERKLFEKLRELKDVCVEEGDITGELPEEIHTAILPGDDFPRLKKRVGTAYSIPDELIKADKVIFCFNNPL</sequence>
<organism evidence="6 7">
    <name type="scientific">Caenorhabditis angaria</name>
    <dbReference type="NCBI Taxonomy" id="860376"/>
    <lineage>
        <taxon>Eukaryota</taxon>
        <taxon>Metazoa</taxon>
        <taxon>Ecdysozoa</taxon>
        <taxon>Nematoda</taxon>
        <taxon>Chromadorea</taxon>
        <taxon>Rhabditida</taxon>
        <taxon>Rhabditina</taxon>
        <taxon>Rhabditomorpha</taxon>
        <taxon>Rhabditoidea</taxon>
        <taxon>Rhabditidae</taxon>
        <taxon>Peloderinae</taxon>
        <taxon>Caenorhabditis</taxon>
    </lineage>
</organism>
<keyword evidence="3" id="KW-0175">Coiled coil</keyword>
<dbReference type="SUPFAM" id="SSF50729">
    <property type="entry name" value="PH domain-like"/>
    <property type="match status" value="1"/>
</dbReference>
<dbReference type="GO" id="GO:0005737">
    <property type="term" value="C:cytoplasm"/>
    <property type="evidence" value="ECO:0007669"/>
    <property type="project" value="UniProtKB-SubCell"/>
</dbReference>
<name>A0A9P1IPQ1_9PELO</name>
<dbReference type="AlphaFoldDB" id="A0A9P1IPQ1"/>
<reference evidence="6" key="1">
    <citation type="submission" date="2022-11" db="EMBL/GenBank/DDBJ databases">
        <authorList>
            <person name="Kikuchi T."/>
        </authorList>
    </citation>
    <scope>NUCLEOTIDE SEQUENCE</scope>
    <source>
        <strain evidence="6">PS1010</strain>
    </source>
</reference>
<dbReference type="InterPro" id="IPR035963">
    <property type="entry name" value="FERM_2"/>
</dbReference>
<gene>
    <name evidence="6" type="ORF">CAMP_LOCUS11589</name>
</gene>
<evidence type="ECO:0000313" key="7">
    <source>
        <dbReference type="Proteomes" id="UP001152747"/>
    </source>
</evidence>
<feature type="compositionally biased region" description="Polar residues" evidence="4">
    <location>
        <begin position="409"/>
        <end position="432"/>
    </location>
</feature>
<dbReference type="InterPro" id="IPR014352">
    <property type="entry name" value="FERM/acyl-CoA-bd_prot_sf"/>
</dbReference>
<protein>
    <recommendedName>
        <fullName evidence="5">FERM domain-containing protein</fullName>
    </recommendedName>
</protein>
<comment type="subcellular location">
    <subcellularLocation>
        <location evidence="1">Cytoplasm</location>
    </subcellularLocation>
</comment>
<dbReference type="OrthoDB" id="10063592at2759"/>
<keyword evidence="2" id="KW-0963">Cytoplasm</keyword>
<evidence type="ECO:0000256" key="1">
    <source>
        <dbReference type="ARBA" id="ARBA00004496"/>
    </source>
</evidence>
<keyword evidence="7" id="KW-1185">Reference proteome</keyword>
<evidence type="ECO:0000259" key="5">
    <source>
        <dbReference type="PROSITE" id="PS50057"/>
    </source>
</evidence>
<dbReference type="PANTHER" id="PTHR46079">
    <property type="entry name" value="FERM DOMAIN-CONTAINING PROTEIN 4"/>
    <property type="match status" value="1"/>
</dbReference>
<dbReference type="InterPro" id="IPR000299">
    <property type="entry name" value="FERM_domain"/>
</dbReference>
<dbReference type="InterPro" id="IPR011993">
    <property type="entry name" value="PH-like_dom_sf"/>
</dbReference>
<dbReference type="Pfam" id="PF00373">
    <property type="entry name" value="FERM_M"/>
    <property type="match status" value="1"/>
</dbReference>
<dbReference type="GO" id="GO:0090162">
    <property type="term" value="P:establishment of epithelial cell polarity"/>
    <property type="evidence" value="ECO:0007669"/>
    <property type="project" value="InterPro"/>
</dbReference>
<feature type="domain" description="FERM" evidence="5">
    <location>
        <begin position="13"/>
        <end position="361"/>
    </location>
</feature>
<dbReference type="SMART" id="SM00295">
    <property type="entry name" value="B41"/>
    <property type="match status" value="1"/>
</dbReference>
<evidence type="ECO:0000256" key="2">
    <source>
        <dbReference type="ARBA" id="ARBA00022490"/>
    </source>
</evidence>
<feature type="compositionally biased region" description="Polar residues" evidence="4">
    <location>
        <begin position="390"/>
        <end position="401"/>
    </location>
</feature>
<dbReference type="Pfam" id="PF09380">
    <property type="entry name" value="FERM_C"/>
    <property type="match status" value="1"/>
</dbReference>
<dbReference type="Pfam" id="PF11819">
    <property type="entry name" value="CUPID"/>
    <property type="match status" value="1"/>
</dbReference>
<evidence type="ECO:0000256" key="3">
    <source>
        <dbReference type="ARBA" id="ARBA00023054"/>
    </source>
</evidence>
<dbReference type="PROSITE" id="PS50057">
    <property type="entry name" value="FERM_3"/>
    <property type="match status" value="1"/>
</dbReference>
<proteinExistence type="predicted"/>
<dbReference type="SMART" id="SM01196">
    <property type="entry name" value="FERM_C"/>
    <property type="match status" value="1"/>
</dbReference>
<dbReference type="InterPro" id="IPR047176">
    <property type="entry name" value="FRMD4A/B"/>
</dbReference>